<name>A0A8S1W6M2_PAROT</name>
<sequence>MDKGQQVNQWAYLEDILNEIPKVLFRLMNQKRNKLSLHNVF</sequence>
<protein>
    <submittedName>
        <fullName evidence="1">Uncharacterized protein</fullName>
    </submittedName>
</protein>
<dbReference type="EMBL" id="CAJJDP010000082">
    <property type="protein sequence ID" value="CAD8184603.1"/>
    <property type="molecule type" value="Genomic_DNA"/>
</dbReference>
<evidence type="ECO:0000313" key="1">
    <source>
        <dbReference type="EMBL" id="CAD8184603.1"/>
    </source>
</evidence>
<accession>A0A8S1W6M2</accession>
<evidence type="ECO:0000313" key="2">
    <source>
        <dbReference type="Proteomes" id="UP000683925"/>
    </source>
</evidence>
<proteinExistence type="predicted"/>
<reference evidence="1" key="1">
    <citation type="submission" date="2021-01" db="EMBL/GenBank/DDBJ databases">
        <authorList>
            <consortium name="Genoscope - CEA"/>
            <person name="William W."/>
        </authorList>
    </citation>
    <scope>NUCLEOTIDE SEQUENCE</scope>
</reference>
<keyword evidence="2" id="KW-1185">Reference proteome</keyword>
<gene>
    <name evidence="1" type="ORF">POCTA_138.1.T0830178</name>
</gene>
<comment type="caution">
    <text evidence="1">The sequence shown here is derived from an EMBL/GenBank/DDBJ whole genome shotgun (WGS) entry which is preliminary data.</text>
</comment>
<dbReference type="Proteomes" id="UP000683925">
    <property type="component" value="Unassembled WGS sequence"/>
</dbReference>
<dbReference type="AlphaFoldDB" id="A0A8S1W6M2"/>
<organism evidence="1 2">
    <name type="scientific">Paramecium octaurelia</name>
    <dbReference type="NCBI Taxonomy" id="43137"/>
    <lineage>
        <taxon>Eukaryota</taxon>
        <taxon>Sar</taxon>
        <taxon>Alveolata</taxon>
        <taxon>Ciliophora</taxon>
        <taxon>Intramacronucleata</taxon>
        <taxon>Oligohymenophorea</taxon>
        <taxon>Peniculida</taxon>
        <taxon>Parameciidae</taxon>
        <taxon>Paramecium</taxon>
    </lineage>
</organism>